<dbReference type="Proteomes" id="UP000242188">
    <property type="component" value="Unassembled WGS sequence"/>
</dbReference>
<evidence type="ECO:0000256" key="1">
    <source>
        <dbReference type="SAM" id="Coils"/>
    </source>
</evidence>
<evidence type="ECO:0000313" key="3">
    <source>
        <dbReference type="EMBL" id="OWF40927.1"/>
    </source>
</evidence>
<keyword evidence="4" id="KW-1185">Reference proteome</keyword>
<organism evidence="3 4">
    <name type="scientific">Mizuhopecten yessoensis</name>
    <name type="common">Japanese scallop</name>
    <name type="synonym">Patinopecten yessoensis</name>
    <dbReference type="NCBI Taxonomy" id="6573"/>
    <lineage>
        <taxon>Eukaryota</taxon>
        <taxon>Metazoa</taxon>
        <taxon>Spiralia</taxon>
        <taxon>Lophotrochozoa</taxon>
        <taxon>Mollusca</taxon>
        <taxon>Bivalvia</taxon>
        <taxon>Autobranchia</taxon>
        <taxon>Pteriomorphia</taxon>
        <taxon>Pectinida</taxon>
        <taxon>Pectinoidea</taxon>
        <taxon>Pectinidae</taxon>
        <taxon>Mizuhopecten</taxon>
    </lineage>
</organism>
<feature type="compositionally biased region" description="Polar residues" evidence="2">
    <location>
        <begin position="16"/>
        <end position="29"/>
    </location>
</feature>
<sequence>MNPLNSSLQFPGKFNPFQSKSQLNNQSPDWGSAVDKTEKRPQAKENAVTQTNGQWMKKTRRQDRIHSELSRVIKEESRRTRRHRVILINKYRLKTFHIKNDGESKTKLMAGVNKKVVSLALEIDGLMNRVNEKRLILDRQREENKRVLQRYEQLYHDIQNRYMYE</sequence>
<name>A0A210PWP2_MIZYE</name>
<keyword evidence="1" id="KW-0175">Coiled coil</keyword>
<evidence type="ECO:0000256" key="2">
    <source>
        <dbReference type="SAM" id="MobiDB-lite"/>
    </source>
</evidence>
<accession>A0A210PWP2</accession>
<protein>
    <submittedName>
        <fullName evidence="3">Uncharacterized protein</fullName>
    </submittedName>
</protein>
<comment type="caution">
    <text evidence="3">The sequence shown here is derived from an EMBL/GenBank/DDBJ whole genome shotgun (WGS) entry which is preliminary data.</text>
</comment>
<feature type="region of interest" description="Disordered" evidence="2">
    <location>
        <begin position="1"/>
        <end position="63"/>
    </location>
</feature>
<gene>
    <name evidence="3" type="ORF">KP79_PYT19087</name>
</gene>
<feature type="coiled-coil region" evidence="1">
    <location>
        <begin position="123"/>
        <end position="161"/>
    </location>
</feature>
<evidence type="ECO:0000313" key="4">
    <source>
        <dbReference type="Proteomes" id="UP000242188"/>
    </source>
</evidence>
<proteinExistence type="predicted"/>
<dbReference type="EMBL" id="NEDP02005435">
    <property type="protein sequence ID" value="OWF40927.1"/>
    <property type="molecule type" value="Genomic_DNA"/>
</dbReference>
<dbReference type="OrthoDB" id="10415381at2759"/>
<reference evidence="3 4" key="1">
    <citation type="journal article" date="2017" name="Nat. Ecol. Evol.">
        <title>Scallop genome provides insights into evolution of bilaterian karyotype and development.</title>
        <authorList>
            <person name="Wang S."/>
            <person name="Zhang J."/>
            <person name="Jiao W."/>
            <person name="Li J."/>
            <person name="Xun X."/>
            <person name="Sun Y."/>
            <person name="Guo X."/>
            <person name="Huan P."/>
            <person name="Dong B."/>
            <person name="Zhang L."/>
            <person name="Hu X."/>
            <person name="Sun X."/>
            <person name="Wang J."/>
            <person name="Zhao C."/>
            <person name="Wang Y."/>
            <person name="Wang D."/>
            <person name="Huang X."/>
            <person name="Wang R."/>
            <person name="Lv J."/>
            <person name="Li Y."/>
            <person name="Zhang Z."/>
            <person name="Liu B."/>
            <person name="Lu W."/>
            <person name="Hui Y."/>
            <person name="Liang J."/>
            <person name="Zhou Z."/>
            <person name="Hou R."/>
            <person name="Li X."/>
            <person name="Liu Y."/>
            <person name="Li H."/>
            <person name="Ning X."/>
            <person name="Lin Y."/>
            <person name="Zhao L."/>
            <person name="Xing Q."/>
            <person name="Dou J."/>
            <person name="Li Y."/>
            <person name="Mao J."/>
            <person name="Guo H."/>
            <person name="Dou H."/>
            <person name="Li T."/>
            <person name="Mu C."/>
            <person name="Jiang W."/>
            <person name="Fu Q."/>
            <person name="Fu X."/>
            <person name="Miao Y."/>
            <person name="Liu J."/>
            <person name="Yu Q."/>
            <person name="Li R."/>
            <person name="Liao H."/>
            <person name="Li X."/>
            <person name="Kong Y."/>
            <person name="Jiang Z."/>
            <person name="Chourrout D."/>
            <person name="Li R."/>
            <person name="Bao Z."/>
        </authorList>
    </citation>
    <scope>NUCLEOTIDE SEQUENCE [LARGE SCALE GENOMIC DNA]</scope>
    <source>
        <strain evidence="3 4">PY_sf001</strain>
    </source>
</reference>
<dbReference type="AlphaFoldDB" id="A0A210PWP2"/>